<keyword evidence="9" id="KW-1185">Reference proteome</keyword>
<dbReference type="PANTHER" id="PTHR10165:SF90">
    <property type="entry name" value="PHOSPHOLIPID PHOSPHATASE 4"/>
    <property type="match status" value="1"/>
</dbReference>
<dbReference type="Pfam" id="PF01569">
    <property type="entry name" value="PAP2"/>
    <property type="match status" value="1"/>
</dbReference>
<dbReference type="InterPro" id="IPR000326">
    <property type="entry name" value="PAP2/HPO"/>
</dbReference>
<dbReference type="GO" id="GO:0016020">
    <property type="term" value="C:membrane"/>
    <property type="evidence" value="ECO:0007669"/>
    <property type="project" value="UniProtKB-SubCell"/>
</dbReference>
<dbReference type="AlphaFoldDB" id="A0A5J5MRP9"/>
<dbReference type="GO" id="GO:0046839">
    <property type="term" value="P:phospholipid dephosphorylation"/>
    <property type="evidence" value="ECO:0007669"/>
    <property type="project" value="TreeGrafter"/>
</dbReference>
<accession>A0A5J5MRP9</accession>
<dbReference type="InterPro" id="IPR036938">
    <property type="entry name" value="PAP2/HPO_sf"/>
</dbReference>
<dbReference type="Gene3D" id="1.20.144.10">
    <property type="entry name" value="Phosphatidic acid phosphatase type 2/haloperoxidase"/>
    <property type="match status" value="1"/>
</dbReference>
<protein>
    <recommendedName>
        <fullName evidence="7">Phosphatidic acid phosphatase type 2/haloperoxidase domain-containing protein</fullName>
    </recommendedName>
</protein>
<evidence type="ECO:0000256" key="6">
    <source>
        <dbReference type="SAM" id="MobiDB-lite"/>
    </source>
</evidence>
<keyword evidence="5" id="KW-0472">Membrane</keyword>
<proteinExistence type="inferred from homology"/>
<evidence type="ECO:0000313" key="8">
    <source>
        <dbReference type="EMBL" id="KAB0382152.1"/>
    </source>
</evidence>
<dbReference type="EMBL" id="VCEB01000002">
    <property type="protein sequence ID" value="KAB0382152.1"/>
    <property type="molecule type" value="Genomic_DNA"/>
</dbReference>
<feature type="domain" description="Phosphatidic acid phosphatase type 2/haloperoxidase" evidence="7">
    <location>
        <begin position="72"/>
        <end position="150"/>
    </location>
</feature>
<comment type="similarity">
    <text evidence="2">Belongs to the PA-phosphatase related phosphoesterase family.</text>
</comment>
<comment type="caution">
    <text evidence="8">The sequence shown here is derived from an EMBL/GenBank/DDBJ whole genome shotgun (WGS) entry which is preliminary data.</text>
</comment>
<organism evidence="8 9">
    <name type="scientific">Muntiacus reevesi</name>
    <name type="common">Reeves' muntjac</name>
    <name type="synonym">Cervus reevesi</name>
    <dbReference type="NCBI Taxonomy" id="9886"/>
    <lineage>
        <taxon>Eukaryota</taxon>
        <taxon>Metazoa</taxon>
        <taxon>Chordata</taxon>
        <taxon>Craniata</taxon>
        <taxon>Vertebrata</taxon>
        <taxon>Euteleostomi</taxon>
        <taxon>Mammalia</taxon>
        <taxon>Eutheria</taxon>
        <taxon>Laurasiatheria</taxon>
        <taxon>Artiodactyla</taxon>
        <taxon>Ruminantia</taxon>
        <taxon>Pecora</taxon>
        <taxon>Cervidae</taxon>
        <taxon>Muntiacinae</taxon>
        <taxon>Muntiacus</taxon>
    </lineage>
</organism>
<reference evidence="8 9" key="1">
    <citation type="submission" date="2019-06" db="EMBL/GenBank/DDBJ databases">
        <title>Discovery of a novel chromosome fission-fusion reversal in muntjac.</title>
        <authorList>
            <person name="Mudd A.B."/>
            <person name="Bredeson J.V."/>
            <person name="Baum R."/>
            <person name="Hockemeyer D."/>
            <person name="Rokhsar D.S."/>
        </authorList>
    </citation>
    <scope>NUCLEOTIDE SEQUENCE [LARGE SCALE GENOMIC DNA]</scope>
    <source>
        <strain evidence="8">UCam_UCB_Mr</strain>
        <tissue evidence="8">Fibroblast cell line</tissue>
    </source>
</reference>
<name>A0A5J5MRP9_MUNRE</name>
<keyword evidence="4" id="KW-1133">Transmembrane helix</keyword>
<dbReference type="UniPathway" id="UPA00085"/>
<dbReference type="PANTHER" id="PTHR10165">
    <property type="entry name" value="LIPID PHOSPHATE PHOSPHATASE"/>
    <property type="match status" value="1"/>
</dbReference>
<evidence type="ECO:0000256" key="4">
    <source>
        <dbReference type="ARBA" id="ARBA00022989"/>
    </source>
</evidence>
<gene>
    <name evidence="8" type="ORF">FD755_004069</name>
</gene>
<keyword evidence="3" id="KW-0812">Transmembrane</keyword>
<dbReference type="GO" id="GO:0008195">
    <property type="term" value="F:phosphatidate phosphatase activity"/>
    <property type="evidence" value="ECO:0007669"/>
    <property type="project" value="TreeGrafter"/>
</dbReference>
<dbReference type="GO" id="GO:0006644">
    <property type="term" value="P:phospholipid metabolic process"/>
    <property type="evidence" value="ECO:0007669"/>
    <property type="project" value="UniProtKB-UniPathway"/>
</dbReference>
<evidence type="ECO:0000313" key="9">
    <source>
        <dbReference type="Proteomes" id="UP000326062"/>
    </source>
</evidence>
<evidence type="ECO:0000259" key="7">
    <source>
        <dbReference type="Pfam" id="PF01569"/>
    </source>
</evidence>
<evidence type="ECO:0000256" key="3">
    <source>
        <dbReference type="ARBA" id="ARBA00022692"/>
    </source>
</evidence>
<evidence type="ECO:0000256" key="5">
    <source>
        <dbReference type="ARBA" id="ARBA00023136"/>
    </source>
</evidence>
<feature type="region of interest" description="Disordered" evidence="6">
    <location>
        <begin position="169"/>
        <end position="195"/>
    </location>
</feature>
<evidence type="ECO:0000256" key="2">
    <source>
        <dbReference type="ARBA" id="ARBA00008816"/>
    </source>
</evidence>
<comment type="subcellular location">
    <subcellularLocation>
        <location evidence="1">Membrane</location>
        <topology evidence="1">Multi-pass membrane protein</topology>
    </subcellularLocation>
</comment>
<dbReference type="InterPro" id="IPR043216">
    <property type="entry name" value="PAP-like"/>
</dbReference>
<dbReference type="Proteomes" id="UP000326062">
    <property type="component" value="Chromosome 2"/>
</dbReference>
<evidence type="ECO:0000256" key="1">
    <source>
        <dbReference type="ARBA" id="ARBA00004141"/>
    </source>
</evidence>
<sequence length="195" mass="21899">MLPTAPPLLVRSLQGLTRHVCSASLVLGDLFQEYFYFSQPVQQRNIYNQLLPSVNRETKQSEMDEDGELRAHLAFSGLGFTTFYLAGKLHCFTESGRGKSWRLCAAILPLYCAMMIALSRMCDYKHHWQDSFVGGVIGLIFAYICYRQHYPPLANTACHKPYVSLRVPPSLKKDERPTADSAPSLPLEGITEGPV</sequence>
<dbReference type="SUPFAM" id="SSF48317">
    <property type="entry name" value="Acid phosphatase/Vanadium-dependent haloperoxidase"/>
    <property type="match status" value="1"/>
</dbReference>